<keyword evidence="7" id="KW-0812">Transmembrane</keyword>
<dbReference type="InterPro" id="IPR000223">
    <property type="entry name" value="Pept_S26A_signal_pept_1"/>
</dbReference>
<dbReference type="EMBL" id="BAAAAF010000005">
    <property type="protein sequence ID" value="GAA0035672.1"/>
    <property type="molecule type" value="Genomic_DNA"/>
</dbReference>
<keyword evidence="6 7" id="KW-0378">Hydrolase</keyword>
<dbReference type="InterPro" id="IPR036286">
    <property type="entry name" value="LexA/Signal_pep-like_sf"/>
</dbReference>
<keyword evidence="11" id="KW-1185">Reference proteome</keyword>
<dbReference type="RefSeq" id="WP_339392552.1">
    <property type="nucleotide sequence ID" value="NZ_BAAAAF010000005.1"/>
</dbReference>
<keyword evidence="5 7" id="KW-0645">Protease</keyword>
<evidence type="ECO:0000313" key="11">
    <source>
        <dbReference type="Proteomes" id="UP001498238"/>
    </source>
</evidence>
<dbReference type="PANTHER" id="PTHR43390">
    <property type="entry name" value="SIGNAL PEPTIDASE I"/>
    <property type="match status" value="1"/>
</dbReference>
<evidence type="ECO:0000256" key="7">
    <source>
        <dbReference type="RuleBase" id="RU362042"/>
    </source>
</evidence>
<reference evidence="10 11" key="1">
    <citation type="submission" date="2024-01" db="EMBL/GenBank/DDBJ databases">
        <title>Characterization of antibiotic resistant novel bacterial strains and their environmental applications.</title>
        <authorList>
            <person name="Manzoor S."/>
            <person name="Abbas S."/>
            <person name="Arshad M."/>
            <person name="Ahmed I."/>
        </authorList>
    </citation>
    <scope>NUCLEOTIDE SEQUENCE [LARGE SCALE GENOMIC DNA]</scope>
    <source>
        <strain evidence="10 11">NCCP-602</strain>
    </source>
</reference>
<proteinExistence type="inferred from homology"/>
<evidence type="ECO:0000256" key="3">
    <source>
        <dbReference type="ARBA" id="ARBA00009370"/>
    </source>
</evidence>
<dbReference type="PANTHER" id="PTHR43390:SF1">
    <property type="entry name" value="CHLOROPLAST PROCESSING PEPTIDASE"/>
    <property type="match status" value="1"/>
</dbReference>
<dbReference type="PROSITE" id="PS00501">
    <property type="entry name" value="SPASE_I_1"/>
    <property type="match status" value="1"/>
</dbReference>
<feature type="region of interest" description="Disordered" evidence="8">
    <location>
        <begin position="1"/>
        <end position="35"/>
    </location>
</feature>
<dbReference type="EC" id="3.4.21.89" evidence="4 7"/>
<dbReference type="InterPro" id="IPR019533">
    <property type="entry name" value="Peptidase_S26"/>
</dbReference>
<feature type="domain" description="Peptidase S26" evidence="9">
    <location>
        <begin position="46"/>
        <end position="221"/>
    </location>
</feature>
<feature type="compositionally biased region" description="Low complexity" evidence="8">
    <location>
        <begin position="24"/>
        <end position="35"/>
    </location>
</feature>
<evidence type="ECO:0000256" key="2">
    <source>
        <dbReference type="ARBA" id="ARBA00004401"/>
    </source>
</evidence>
<feature type="transmembrane region" description="Helical" evidence="7">
    <location>
        <begin position="43"/>
        <end position="65"/>
    </location>
</feature>
<dbReference type="PROSITE" id="PS00761">
    <property type="entry name" value="SPASE_I_3"/>
    <property type="match status" value="1"/>
</dbReference>
<dbReference type="SUPFAM" id="SSF51306">
    <property type="entry name" value="LexA/Signal peptidase"/>
    <property type="match status" value="1"/>
</dbReference>
<name>A0ABP3C7A1_9MICO</name>
<evidence type="ECO:0000259" key="9">
    <source>
        <dbReference type="Pfam" id="PF10502"/>
    </source>
</evidence>
<evidence type="ECO:0000256" key="1">
    <source>
        <dbReference type="ARBA" id="ARBA00000677"/>
    </source>
</evidence>
<evidence type="ECO:0000256" key="5">
    <source>
        <dbReference type="ARBA" id="ARBA00022670"/>
    </source>
</evidence>
<comment type="caution">
    <text evidence="10">The sequence shown here is derived from an EMBL/GenBank/DDBJ whole genome shotgun (WGS) entry which is preliminary data.</text>
</comment>
<evidence type="ECO:0000256" key="8">
    <source>
        <dbReference type="SAM" id="MobiDB-lite"/>
    </source>
</evidence>
<dbReference type="CDD" id="cd06530">
    <property type="entry name" value="S26_SPase_I"/>
    <property type="match status" value="1"/>
</dbReference>
<evidence type="ECO:0000256" key="4">
    <source>
        <dbReference type="ARBA" id="ARBA00013208"/>
    </source>
</evidence>
<comment type="subcellular location">
    <subcellularLocation>
        <location evidence="2">Cell membrane</location>
        <topology evidence="2">Single-pass type II membrane protein</topology>
    </subcellularLocation>
    <subcellularLocation>
        <location evidence="7">Membrane</location>
        <topology evidence="7">Single-pass type II membrane protein</topology>
    </subcellularLocation>
</comment>
<dbReference type="Pfam" id="PF10502">
    <property type="entry name" value="Peptidase_S26"/>
    <property type="match status" value="1"/>
</dbReference>
<dbReference type="Gene3D" id="2.10.109.10">
    <property type="entry name" value="Umud Fragment, subunit A"/>
    <property type="match status" value="1"/>
</dbReference>
<accession>A0ABP3C7A1</accession>
<dbReference type="PRINTS" id="PR00727">
    <property type="entry name" value="LEADERPTASE"/>
</dbReference>
<evidence type="ECO:0000313" key="10">
    <source>
        <dbReference type="EMBL" id="GAA0035672.1"/>
    </source>
</evidence>
<keyword evidence="7" id="KW-0472">Membrane</keyword>
<comment type="catalytic activity">
    <reaction evidence="1 7">
        <text>Cleavage of hydrophobic, N-terminal signal or leader sequences from secreted and periplasmic proteins.</text>
        <dbReference type="EC" id="3.4.21.89"/>
    </reaction>
</comment>
<evidence type="ECO:0000256" key="6">
    <source>
        <dbReference type="ARBA" id="ARBA00022801"/>
    </source>
</evidence>
<dbReference type="Proteomes" id="UP001498238">
    <property type="component" value="Unassembled WGS sequence"/>
</dbReference>
<gene>
    <name evidence="10" type="primary">lepB</name>
    <name evidence="10" type="ORF">NCCP602_16330</name>
</gene>
<sequence>MPQHDENATSGSRFRVPGAGGSPADGDASARRSPSSRRISPRWWKALVIIAVVIVILGASVRGFVIQRFTIPSESMQPTLTVGETISVWRPDALTGDIQRGDVVVFDGRGSFVDDPLPTPLQKIGSWVGVGPRDVYFVKRVIALGGDTLECCDAQGRLLLNGKPLTEDYAPLPASSVAFSIEVPEGTMWVMGDNRNDSTDSRALLGRPGGGFIPVDRVIGPVIGQGSSLD</sequence>
<organism evidence="10 11">
    <name type="scientific">Brevibacterium metallidurans</name>
    <dbReference type="NCBI Taxonomy" id="1482676"/>
    <lineage>
        <taxon>Bacteria</taxon>
        <taxon>Bacillati</taxon>
        <taxon>Actinomycetota</taxon>
        <taxon>Actinomycetes</taxon>
        <taxon>Micrococcales</taxon>
        <taxon>Brevibacteriaceae</taxon>
        <taxon>Brevibacterium</taxon>
    </lineage>
</organism>
<protein>
    <recommendedName>
        <fullName evidence="4 7">Signal peptidase I</fullName>
        <ecNumber evidence="4 7">3.4.21.89</ecNumber>
    </recommendedName>
</protein>
<dbReference type="NCBIfam" id="TIGR02227">
    <property type="entry name" value="sigpep_I_bact"/>
    <property type="match status" value="1"/>
</dbReference>
<dbReference type="InterPro" id="IPR019758">
    <property type="entry name" value="Pept_S26A_signal_pept_1_CS"/>
</dbReference>
<dbReference type="InterPro" id="IPR019756">
    <property type="entry name" value="Pept_S26A_signal_pept_1_Ser-AS"/>
</dbReference>
<keyword evidence="7" id="KW-1133">Transmembrane helix</keyword>
<comment type="similarity">
    <text evidence="3 7">Belongs to the peptidase S26 family.</text>
</comment>